<dbReference type="OrthoDB" id="4789510at2759"/>
<keyword evidence="1" id="KW-0732">Signal</keyword>
<keyword evidence="3" id="KW-1185">Reference proteome</keyword>
<gene>
    <name evidence="2" type="ORF">UCDDA912_g04846</name>
</gene>
<dbReference type="EMBL" id="LCUC01000171">
    <property type="protein sequence ID" value="KKY35134.1"/>
    <property type="molecule type" value="Genomic_DNA"/>
</dbReference>
<evidence type="ECO:0000256" key="1">
    <source>
        <dbReference type="SAM" id="SignalP"/>
    </source>
</evidence>
<name>A0A0G2FM92_9PEZI</name>
<feature type="chain" id="PRO_5002544387" evidence="1">
    <location>
        <begin position="20"/>
        <end position="122"/>
    </location>
</feature>
<feature type="signal peptide" evidence="1">
    <location>
        <begin position="1"/>
        <end position="19"/>
    </location>
</feature>
<reference evidence="2 3" key="1">
    <citation type="submission" date="2015-05" db="EMBL/GenBank/DDBJ databases">
        <title>Distinctive expansion of gene families associated with plant cell wall degradation and secondary metabolism in the genomes of grapevine trunk pathogens.</title>
        <authorList>
            <person name="Lawrence D.P."/>
            <person name="Travadon R."/>
            <person name="Rolshausen P.E."/>
            <person name="Baumgartner K."/>
        </authorList>
    </citation>
    <scope>NUCLEOTIDE SEQUENCE [LARGE SCALE GENOMIC DNA]</scope>
    <source>
        <strain evidence="2">DA912</strain>
    </source>
</reference>
<dbReference type="Proteomes" id="UP000034680">
    <property type="component" value="Unassembled WGS sequence"/>
</dbReference>
<evidence type="ECO:0000313" key="3">
    <source>
        <dbReference type="Proteomes" id="UP000034680"/>
    </source>
</evidence>
<accession>A0A0G2FM92</accession>
<protein>
    <submittedName>
        <fullName evidence="2">Putative gluconolactone oxidase</fullName>
    </submittedName>
</protein>
<sequence length="122" mass="13279">MHFPTIITLLFVLAGTAVAQRGEGGECKDDSDCIRCVNGITPLICKTDTTSTTGWDETDLSKFLKQPTQPMIKVVGNGHSFGNMTTCVDVSATNRSSYMVRLTNQKDMQIRKDNNTVNFGAG</sequence>
<proteinExistence type="predicted"/>
<evidence type="ECO:0000313" key="2">
    <source>
        <dbReference type="EMBL" id="KKY35134.1"/>
    </source>
</evidence>
<reference evidence="2 3" key="2">
    <citation type="submission" date="2015-05" db="EMBL/GenBank/DDBJ databases">
        <authorList>
            <person name="Morales-Cruz A."/>
            <person name="Amrine K.C."/>
            <person name="Cantu D."/>
        </authorList>
    </citation>
    <scope>NUCLEOTIDE SEQUENCE [LARGE SCALE GENOMIC DNA]</scope>
    <source>
        <strain evidence="2">DA912</strain>
    </source>
</reference>
<comment type="caution">
    <text evidence="2">The sequence shown here is derived from an EMBL/GenBank/DDBJ whole genome shotgun (WGS) entry which is preliminary data.</text>
</comment>
<dbReference type="AlphaFoldDB" id="A0A0G2FM92"/>
<organism evidence="2 3">
    <name type="scientific">Diaporthe ampelina</name>
    <dbReference type="NCBI Taxonomy" id="1214573"/>
    <lineage>
        <taxon>Eukaryota</taxon>
        <taxon>Fungi</taxon>
        <taxon>Dikarya</taxon>
        <taxon>Ascomycota</taxon>
        <taxon>Pezizomycotina</taxon>
        <taxon>Sordariomycetes</taxon>
        <taxon>Sordariomycetidae</taxon>
        <taxon>Diaporthales</taxon>
        <taxon>Diaporthaceae</taxon>
        <taxon>Diaporthe</taxon>
    </lineage>
</organism>